<dbReference type="PANTHER" id="PTHR48069">
    <property type="entry name" value="DIHYDROFOLATE REDUCTASE"/>
    <property type="match status" value="1"/>
</dbReference>
<feature type="domain" description="Nudix hydrolase" evidence="10">
    <location>
        <begin position="38"/>
        <end position="173"/>
    </location>
</feature>
<evidence type="ECO:0000256" key="7">
    <source>
        <dbReference type="RuleBase" id="RU004474"/>
    </source>
</evidence>
<dbReference type="InterPro" id="IPR012259">
    <property type="entry name" value="DHFR"/>
</dbReference>
<dbReference type="Gene3D" id="3.90.79.10">
    <property type="entry name" value="Nucleoside Triphosphate Pyrophosphohydrolase"/>
    <property type="match status" value="1"/>
</dbReference>
<dbReference type="CDD" id="cd00209">
    <property type="entry name" value="DHFR"/>
    <property type="match status" value="1"/>
</dbReference>
<dbReference type="SUPFAM" id="SSF55811">
    <property type="entry name" value="Nudix"/>
    <property type="match status" value="1"/>
</dbReference>
<evidence type="ECO:0000256" key="2">
    <source>
        <dbReference type="ARBA" id="ARBA00009539"/>
    </source>
</evidence>
<evidence type="ECO:0000256" key="6">
    <source>
        <dbReference type="ARBA" id="ARBA00023002"/>
    </source>
</evidence>
<evidence type="ECO:0000256" key="4">
    <source>
        <dbReference type="ARBA" id="ARBA00022563"/>
    </source>
</evidence>
<dbReference type="InterPro" id="IPR017925">
    <property type="entry name" value="DHFR_CS"/>
</dbReference>
<dbReference type="UniPathway" id="UPA00077">
    <property type="reaction ID" value="UER00158"/>
</dbReference>
<comment type="similarity">
    <text evidence="2 7">Belongs to the dihydrofolate reductase family.</text>
</comment>
<evidence type="ECO:0000256" key="1">
    <source>
        <dbReference type="ARBA" id="ARBA00004903"/>
    </source>
</evidence>
<dbReference type="InterPro" id="IPR001796">
    <property type="entry name" value="DHFR_dom"/>
</dbReference>
<reference evidence="11 12" key="1">
    <citation type="submission" date="2019-06" db="EMBL/GenBank/DDBJ databases">
        <title>Sequencing the genomes of 1000 actinobacteria strains.</title>
        <authorList>
            <person name="Klenk H.-P."/>
        </authorList>
    </citation>
    <scope>NUCLEOTIDE SEQUENCE [LARGE SCALE GENOMIC DNA]</scope>
    <source>
        <strain evidence="11 12">DSM 18935</strain>
    </source>
</reference>
<dbReference type="InterPro" id="IPR000086">
    <property type="entry name" value="NUDIX_hydrolase_dom"/>
</dbReference>
<dbReference type="OrthoDB" id="9804315at2"/>
<evidence type="ECO:0000313" key="12">
    <source>
        <dbReference type="Proteomes" id="UP000315628"/>
    </source>
</evidence>
<proteinExistence type="inferred from homology"/>
<evidence type="ECO:0000259" key="9">
    <source>
        <dbReference type="PROSITE" id="PS51330"/>
    </source>
</evidence>
<dbReference type="PROSITE" id="PS00075">
    <property type="entry name" value="DHFR_1"/>
    <property type="match status" value="1"/>
</dbReference>
<name>A0A560W7Y4_9MICO</name>
<dbReference type="EC" id="1.5.1.3" evidence="3"/>
<dbReference type="EMBL" id="VIUW01000004">
    <property type="protein sequence ID" value="TWD13689.1"/>
    <property type="molecule type" value="Genomic_DNA"/>
</dbReference>
<dbReference type="GO" id="GO:0050661">
    <property type="term" value="F:NADP binding"/>
    <property type="evidence" value="ECO:0007669"/>
    <property type="project" value="InterPro"/>
</dbReference>
<dbReference type="GO" id="GO:0005829">
    <property type="term" value="C:cytosol"/>
    <property type="evidence" value="ECO:0007669"/>
    <property type="project" value="TreeGrafter"/>
</dbReference>
<gene>
    <name evidence="11" type="ORF">FB557_2319</name>
</gene>
<dbReference type="Pfam" id="PF00186">
    <property type="entry name" value="DHFR_1"/>
    <property type="match status" value="1"/>
</dbReference>
<organism evidence="11 12">
    <name type="scientific">Marihabitans asiaticum</name>
    <dbReference type="NCBI Taxonomy" id="415218"/>
    <lineage>
        <taxon>Bacteria</taxon>
        <taxon>Bacillati</taxon>
        <taxon>Actinomycetota</taxon>
        <taxon>Actinomycetes</taxon>
        <taxon>Micrococcales</taxon>
        <taxon>Intrasporangiaceae</taxon>
        <taxon>Marihabitans</taxon>
    </lineage>
</organism>
<keyword evidence="4" id="KW-0554">One-carbon metabolism</keyword>
<comment type="pathway">
    <text evidence="1">Cofactor biosynthesis; tetrahydrofolate biosynthesis; 5,6,7,8-tetrahydrofolate from 7,8-dihydrofolate: step 1/1.</text>
</comment>
<dbReference type="Gene3D" id="3.40.430.10">
    <property type="entry name" value="Dihydrofolate Reductase, subunit A"/>
    <property type="match status" value="1"/>
</dbReference>
<dbReference type="GO" id="GO:0046452">
    <property type="term" value="P:dihydrofolate metabolic process"/>
    <property type="evidence" value="ECO:0007669"/>
    <property type="project" value="TreeGrafter"/>
</dbReference>
<dbReference type="GO" id="GO:0046655">
    <property type="term" value="P:folic acid metabolic process"/>
    <property type="evidence" value="ECO:0007669"/>
    <property type="project" value="TreeGrafter"/>
</dbReference>
<evidence type="ECO:0000256" key="3">
    <source>
        <dbReference type="ARBA" id="ARBA00012856"/>
    </source>
</evidence>
<evidence type="ECO:0000313" key="11">
    <source>
        <dbReference type="EMBL" id="TWD13689.1"/>
    </source>
</evidence>
<keyword evidence="12" id="KW-1185">Reference proteome</keyword>
<dbReference type="Pfam" id="PF00293">
    <property type="entry name" value="NUDIX"/>
    <property type="match status" value="1"/>
</dbReference>
<keyword evidence="6" id="KW-0560">Oxidoreductase</keyword>
<dbReference type="InterPro" id="IPR024072">
    <property type="entry name" value="DHFR-like_dom_sf"/>
</dbReference>
<protein>
    <recommendedName>
        <fullName evidence="3">dihydrofolate reductase</fullName>
        <ecNumber evidence="3">1.5.1.3</ecNumber>
    </recommendedName>
</protein>
<dbReference type="SUPFAM" id="SSF53597">
    <property type="entry name" value="Dihydrofolate reductase-like"/>
    <property type="match status" value="1"/>
</dbReference>
<keyword evidence="5" id="KW-0521">NADP</keyword>
<dbReference type="Proteomes" id="UP000315628">
    <property type="component" value="Unassembled WGS sequence"/>
</dbReference>
<dbReference type="PROSITE" id="PS51330">
    <property type="entry name" value="DHFR_2"/>
    <property type="match status" value="1"/>
</dbReference>
<accession>A0A560W7Y4</accession>
<evidence type="ECO:0000256" key="8">
    <source>
        <dbReference type="SAM" id="MobiDB-lite"/>
    </source>
</evidence>
<sequence>MSRPTPLRPGEPTPLRPGGPAPLRPGRPVHPDLRGRIPLLAAAYAVITRDAPGGREVLLQLREGTGFMDQWWACGAAGHVEDAQAPSVALAREVREELGVDVVSAHPLTTMQRGGLVGRREQRADFFFQVDAIEGEPRIVEPDKTADLRWWPLTELPDRVVPHERVVLEALAAQLTQGVPVPALIEHGFAQRLTLVAAIGANRAIGVDGGMPWHLPEDLRHFKEVTMGGVMVMGRRTWDSIGRALPGRRTVVITSDRSWSAPGAEVAHSLAEALLVAGDGEVFVVGGGEIYAQTIELASRLEITHVEVSPEAEVFFPEIDPEAWREVRRDEREGYTFVSYARVGEL</sequence>
<evidence type="ECO:0000256" key="5">
    <source>
        <dbReference type="ARBA" id="ARBA00022857"/>
    </source>
</evidence>
<feature type="region of interest" description="Disordered" evidence="8">
    <location>
        <begin position="1"/>
        <end position="30"/>
    </location>
</feature>
<dbReference type="RefSeq" id="WP_144857766.1">
    <property type="nucleotide sequence ID" value="NZ_BAAAYT010000002.1"/>
</dbReference>
<comment type="caution">
    <text evidence="11">The sequence shown here is derived from an EMBL/GenBank/DDBJ whole genome shotgun (WGS) entry which is preliminary data.</text>
</comment>
<dbReference type="AlphaFoldDB" id="A0A560W7Y4"/>
<feature type="compositionally biased region" description="Pro residues" evidence="8">
    <location>
        <begin position="1"/>
        <end position="25"/>
    </location>
</feature>
<dbReference type="PROSITE" id="PS51462">
    <property type="entry name" value="NUDIX"/>
    <property type="match status" value="1"/>
</dbReference>
<dbReference type="GO" id="GO:0006730">
    <property type="term" value="P:one-carbon metabolic process"/>
    <property type="evidence" value="ECO:0007669"/>
    <property type="project" value="UniProtKB-KW"/>
</dbReference>
<evidence type="ECO:0000259" key="10">
    <source>
        <dbReference type="PROSITE" id="PS51462"/>
    </source>
</evidence>
<dbReference type="PRINTS" id="PR00070">
    <property type="entry name" value="DHFR"/>
</dbReference>
<dbReference type="InterPro" id="IPR015797">
    <property type="entry name" value="NUDIX_hydrolase-like_dom_sf"/>
</dbReference>
<dbReference type="GO" id="GO:0046654">
    <property type="term" value="P:tetrahydrofolate biosynthetic process"/>
    <property type="evidence" value="ECO:0007669"/>
    <property type="project" value="UniProtKB-UniPathway"/>
</dbReference>
<feature type="domain" description="DHFR" evidence="9">
    <location>
        <begin position="192"/>
        <end position="346"/>
    </location>
</feature>
<dbReference type="GO" id="GO:0004146">
    <property type="term" value="F:dihydrofolate reductase activity"/>
    <property type="evidence" value="ECO:0007669"/>
    <property type="project" value="UniProtKB-EC"/>
</dbReference>
<dbReference type="PANTHER" id="PTHR48069:SF3">
    <property type="entry name" value="DIHYDROFOLATE REDUCTASE"/>
    <property type="match status" value="1"/>
</dbReference>